<gene>
    <name evidence="4" type="ORF">JZ751_000416</name>
</gene>
<evidence type="ECO:0000256" key="2">
    <source>
        <dbReference type="SAM" id="Phobius"/>
    </source>
</evidence>
<organism evidence="4 5">
    <name type="scientific">Albula glossodonta</name>
    <name type="common">roundjaw bonefish</name>
    <dbReference type="NCBI Taxonomy" id="121402"/>
    <lineage>
        <taxon>Eukaryota</taxon>
        <taxon>Metazoa</taxon>
        <taxon>Chordata</taxon>
        <taxon>Craniata</taxon>
        <taxon>Vertebrata</taxon>
        <taxon>Euteleostomi</taxon>
        <taxon>Actinopterygii</taxon>
        <taxon>Neopterygii</taxon>
        <taxon>Teleostei</taxon>
        <taxon>Albuliformes</taxon>
        <taxon>Albulidae</taxon>
        <taxon>Albula</taxon>
    </lineage>
</organism>
<keyword evidence="3" id="KW-0732">Signal</keyword>
<keyword evidence="2" id="KW-1133">Transmembrane helix</keyword>
<feature type="signal peptide" evidence="3">
    <location>
        <begin position="1"/>
        <end position="24"/>
    </location>
</feature>
<evidence type="ECO:0000256" key="1">
    <source>
        <dbReference type="SAM" id="MobiDB-lite"/>
    </source>
</evidence>
<evidence type="ECO:0000313" key="5">
    <source>
        <dbReference type="Proteomes" id="UP000824540"/>
    </source>
</evidence>
<dbReference type="OrthoDB" id="10426654at2759"/>
<feature type="compositionally biased region" description="Polar residues" evidence="1">
    <location>
        <begin position="75"/>
        <end position="95"/>
    </location>
</feature>
<feature type="region of interest" description="Disordered" evidence="1">
    <location>
        <begin position="69"/>
        <end position="122"/>
    </location>
</feature>
<keyword evidence="5" id="KW-1185">Reference proteome</keyword>
<proteinExistence type="predicted"/>
<comment type="caution">
    <text evidence="4">The sequence shown here is derived from an EMBL/GenBank/DDBJ whole genome shotgun (WGS) entry which is preliminary data.</text>
</comment>
<evidence type="ECO:0000256" key="3">
    <source>
        <dbReference type="SAM" id="SignalP"/>
    </source>
</evidence>
<name>A0A8T2PWB7_9TELE</name>
<dbReference type="EMBL" id="JAFBMS010000001">
    <property type="protein sequence ID" value="KAG9355578.1"/>
    <property type="molecule type" value="Genomic_DNA"/>
</dbReference>
<feature type="chain" id="PRO_5035733969" evidence="3">
    <location>
        <begin position="25"/>
        <end position="149"/>
    </location>
</feature>
<keyword evidence="2" id="KW-0812">Transmembrane</keyword>
<sequence>MKTMGIRALSVCLLLLVTLNIGDSAPTTPVPAIPTTNTTTSMNFTTNATENPIPATPVAATEAPHATLMPKMSIGSPQPTPGLSSESPSQATMVLSTSPTPTTTAEAVHSNPEGPNKPYPSTGGSTPLLGSFTLLVGLLFSTLLLFLQP</sequence>
<feature type="transmembrane region" description="Helical" evidence="2">
    <location>
        <begin position="128"/>
        <end position="147"/>
    </location>
</feature>
<keyword evidence="2" id="KW-0472">Membrane</keyword>
<protein>
    <submittedName>
        <fullName evidence="4">Uncharacterized protein</fullName>
    </submittedName>
</protein>
<dbReference type="Proteomes" id="UP000824540">
    <property type="component" value="Unassembled WGS sequence"/>
</dbReference>
<reference evidence="4" key="1">
    <citation type="thesis" date="2021" institute="BYU ScholarsArchive" country="Provo, UT, USA">
        <title>Applications of and Algorithms for Genome Assembly and Genomic Analyses with an Emphasis on Marine Teleosts.</title>
        <authorList>
            <person name="Pickett B.D."/>
        </authorList>
    </citation>
    <scope>NUCLEOTIDE SEQUENCE</scope>
    <source>
        <strain evidence="4">HI-2016</strain>
    </source>
</reference>
<evidence type="ECO:0000313" key="4">
    <source>
        <dbReference type="EMBL" id="KAG9355578.1"/>
    </source>
</evidence>
<accession>A0A8T2PWB7</accession>
<dbReference type="AlphaFoldDB" id="A0A8T2PWB7"/>